<dbReference type="SUPFAM" id="SSF55154">
    <property type="entry name" value="CYTH-like phosphatases"/>
    <property type="match status" value="1"/>
</dbReference>
<dbReference type="STRING" id="1307763.L21SP4_02121"/>
<dbReference type="InterPro" id="IPR033469">
    <property type="entry name" value="CYTH-like_dom_sf"/>
</dbReference>
<protein>
    <recommendedName>
        <fullName evidence="2">CYTH domain-containing protein</fullName>
    </recommendedName>
</protein>
<dbReference type="Proteomes" id="UP000035268">
    <property type="component" value="Chromosome"/>
</dbReference>
<accession>A0A0G3EIW8</accession>
<feature type="active site" description="Proton acceptor" evidence="1">
    <location>
        <position position="28"/>
    </location>
</feature>
<evidence type="ECO:0000313" key="4">
    <source>
        <dbReference type="Proteomes" id="UP000035268"/>
    </source>
</evidence>
<dbReference type="InterPro" id="IPR023577">
    <property type="entry name" value="CYTH_domain"/>
</dbReference>
<dbReference type="OrthoDB" id="9805588at2"/>
<dbReference type="InterPro" id="IPR012042">
    <property type="entry name" value="NeuTTM/CthTTM-like"/>
</dbReference>
<name>A0A0G3EIW8_9BACT</name>
<organism evidence="3 4">
    <name type="scientific">Kiritimatiella glycovorans</name>
    <dbReference type="NCBI Taxonomy" id="1307763"/>
    <lineage>
        <taxon>Bacteria</taxon>
        <taxon>Pseudomonadati</taxon>
        <taxon>Kiritimatiellota</taxon>
        <taxon>Kiritimatiellia</taxon>
        <taxon>Kiritimatiellales</taxon>
        <taxon>Kiritimatiellaceae</taxon>
        <taxon>Kiritimatiella</taxon>
    </lineage>
</organism>
<evidence type="ECO:0000313" key="3">
    <source>
        <dbReference type="EMBL" id="AKJ65352.1"/>
    </source>
</evidence>
<gene>
    <name evidence="3" type="ORF">L21SP4_02121</name>
</gene>
<dbReference type="SMART" id="SM01118">
    <property type="entry name" value="CYTH"/>
    <property type="match status" value="1"/>
</dbReference>
<dbReference type="CDD" id="cd07891">
    <property type="entry name" value="CYTH-like_CthTTM-like_1"/>
    <property type="match status" value="1"/>
</dbReference>
<proteinExistence type="predicted"/>
<dbReference type="Pfam" id="PF01928">
    <property type="entry name" value="CYTH"/>
    <property type="match status" value="1"/>
</dbReference>
<dbReference type="KEGG" id="vbl:L21SP4_02121"/>
<feature type="domain" description="CYTH" evidence="2">
    <location>
        <begin position="1"/>
        <end position="151"/>
    </location>
</feature>
<dbReference type="PIRSF" id="PIRSF016487">
    <property type="entry name" value="CYTH_UCP016487"/>
    <property type="match status" value="1"/>
</dbReference>
<dbReference type="Gene3D" id="2.40.320.10">
    <property type="entry name" value="Hypothetical Protein Pfu-838710-001"/>
    <property type="match status" value="1"/>
</dbReference>
<dbReference type="RefSeq" id="WP_052882592.1">
    <property type="nucleotide sequence ID" value="NZ_CP010904.1"/>
</dbReference>
<reference evidence="3 4" key="2">
    <citation type="journal article" date="2016" name="ISME J.">
        <title>Characterization of the first cultured representative of Verrucomicrobia subdivision 5 indicates the proposal of a novel phylum.</title>
        <authorList>
            <person name="Spring S."/>
            <person name="Bunk B."/>
            <person name="Sproer C."/>
            <person name="Schumann P."/>
            <person name="Rohde M."/>
            <person name="Tindall B.J."/>
            <person name="Klenk H.P."/>
        </authorList>
    </citation>
    <scope>NUCLEOTIDE SEQUENCE [LARGE SCALE GENOMIC DNA]</scope>
    <source>
        <strain evidence="3 4">L21-Fru-AB</strain>
    </source>
</reference>
<reference evidence="4" key="1">
    <citation type="submission" date="2015-02" db="EMBL/GenBank/DDBJ databases">
        <title>Description and complete genome sequence of the first cultured representative of the subdivision 5 of the Verrucomicrobia phylum.</title>
        <authorList>
            <person name="Spring S."/>
            <person name="Bunk B."/>
            <person name="Sproer C."/>
            <person name="Klenk H.-P."/>
        </authorList>
    </citation>
    <scope>NUCLEOTIDE SEQUENCE [LARGE SCALE GENOMIC DNA]</scope>
    <source>
        <strain evidence="4">L21-Fru-AB</strain>
    </source>
</reference>
<dbReference type="AlphaFoldDB" id="A0A0G3EIW8"/>
<evidence type="ECO:0000256" key="1">
    <source>
        <dbReference type="PIRSR" id="PIRSR016487-1"/>
    </source>
</evidence>
<evidence type="ECO:0000259" key="2">
    <source>
        <dbReference type="SMART" id="SM01118"/>
    </source>
</evidence>
<sequence length="153" mass="17316">MEQYERRFLVERLPDLAGTAGERVVQGYFYFDRGVGRVRLAGGDRAYLALKCPGEAGTHHEFEYPLPPDDAREMLERLCETPWIDKTRYRLPHAGRIIELDCFHGAYEGLMIAELETRPGEEAVGSLPAWVGEEITGQHRWSNAGLVRAGQRA</sequence>
<dbReference type="EMBL" id="CP010904">
    <property type="protein sequence ID" value="AKJ65352.1"/>
    <property type="molecule type" value="Genomic_DNA"/>
</dbReference>
<keyword evidence="4" id="KW-1185">Reference proteome</keyword>
<dbReference type="PANTHER" id="PTHR40114">
    <property type="entry name" value="SLR0698 PROTEIN"/>
    <property type="match status" value="1"/>
</dbReference>
<dbReference type="PANTHER" id="PTHR40114:SF1">
    <property type="entry name" value="SLR0698 PROTEIN"/>
    <property type="match status" value="1"/>
</dbReference>